<keyword evidence="1" id="KW-1185">Reference proteome</keyword>
<protein>
    <submittedName>
        <fullName evidence="2">Uncharacterized protein LOC116295010</fullName>
    </submittedName>
</protein>
<reference evidence="2" key="1">
    <citation type="submission" date="2025-08" db="UniProtKB">
        <authorList>
            <consortium name="RefSeq"/>
        </authorList>
    </citation>
    <scope>IDENTIFICATION</scope>
    <source>
        <tissue evidence="2">Tentacle</tissue>
    </source>
</reference>
<dbReference type="KEGG" id="aten:116295010"/>
<evidence type="ECO:0000313" key="2">
    <source>
        <dbReference type="RefSeq" id="XP_031558567.1"/>
    </source>
</evidence>
<evidence type="ECO:0000313" key="1">
    <source>
        <dbReference type="Proteomes" id="UP000515163"/>
    </source>
</evidence>
<dbReference type="OrthoDB" id="5981009at2759"/>
<dbReference type="Proteomes" id="UP000515163">
    <property type="component" value="Unplaced"/>
</dbReference>
<dbReference type="InParanoid" id="A0A6P8I108"/>
<dbReference type="AlphaFoldDB" id="A0A6P8I108"/>
<dbReference type="GeneID" id="116295010"/>
<accession>A0A6P8I108</accession>
<gene>
    <name evidence="2" type="primary">LOC116295010</name>
</gene>
<sequence length="174" mass="20884">MKKQVQQQDKTLSTQNKEIRDLNWYLRRKGTKERLGEIERDVDHQTLILKHAVDIKSLKQFKTSVDKFEKRTKALSAGVQERKKIIDEIYSRIFLQDGKIVCRNTFTSWQKQANYKIGALDKHYIECRDDELLQRFLLERKDGELDSVVRFKYRCCRFNVKDKWKKAPKKMANQ</sequence>
<dbReference type="RefSeq" id="XP_031558567.1">
    <property type="nucleotide sequence ID" value="XM_031702707.1"/>
</dbReference>
<organism evidence="1 2">
    <name type="scientific">Actinia tenebrosa</name>
    <name type="common">Australian red waratah sea anemone</name>
    <dbReference type="NCBI Taxonomy" id="6105"/>
    <lineage>
        <taxon>Eukaryota</taxon>
        <taxon>Metazoa</taxon>
        <taxon>Cnidaria</taxon>
        <taxon>Anthozoa</taxon>
        <taxon>Hexacorallia</taxon>
        <taxon>Actiniaria</taxon>
        <taxon>Actiniidae</taxon>
        <taxon>Actinia</taxon>
    </lineage>
</organism>
<proteinExistence type="predicted"/>
<name>A0A6P8I108_ACTTE</name>